<dbReference type="PROSITE" id="PS51034">
    <property type="entry name" value="ZP_2"/>
    <property type="match status" value="1"/>
</dbReference>
<dbReference type="InterPro" id="IPR001507">
    <property type="entry name" value="ZP_dom"/>
</dbReference>
<organism evidence="2 3">
    <name type="scientific">Takifugu bimaculatus</name>
    <dbReference type="NCBI Taxonomy" id="433685"/>
    <lineage>
        <taxon>Eukaryota</taxon>
        <taxon>Metazoa</taxon>
        <taxon>Chordata</taxon>
        <taxon>Craniata</taxon>
        <taxon>Vertebrata</taxon>
        <taxon>Euteleostomi</taxon>
        <taxon>Actinopterygii</taxon>
        <taxon>Neopterygii</taxon>
        <taxon>Teleostei</taxon>
        <taxon>Neoteleostei</taxon>
        <taxon>Acanthomorphata</taxon>
        <taxon>Eupercaria</taxon>
        <taxon>Tetraodontiformes</taxon>
        <taxon>Tetradontoidea</taxon>
        <taxon>Tetraodontidae</taxon>
        <taxon>Takifugu</taxon>
    </lineage>
</organism>
<proteinExistence type="predicted"/>
<dbReference type="PANTHER" id="PTHR47130">
    <property type="entry name" value="SI:DKEY-19B23.11-RELATED"/>
    <property type="match status" value="1"/>
</dbReference>
<name>A0A4Z2BNE9_9TELE</name>
<evidence type="ECO:0000259" key="1">
    <source>
        <dbReference type="PROSITE" id="PS51034"/>
    </source>
</evidence>
<dbReference type="EMBL" id="SWLE01000012">
    <property type="protein sequence ID" value="TNM93821.1"/>
    <property type="molecule type" value="Genomic_DNA"/>
</dbReference>
<keyword evidence="3" id="KW-1185">Reference proteome</keyword>
<dbReference type="InterPro" id="IPR058876">
    <property type="entry name" value="Ig-like_ZP"/>
</dbReference>
<evidence type="ECO:0000313" key="3">
    <source>
        <dbReference type="Proteomes" id="UP000516260"/>
    </source>
</evidence>
<comment type="caution">
    <text evidence="2">The sequence shown here is derived from an EMBL/GenBank/DDBJ whole genome shotgun (WGS) entry which is preliminary data.</text>
</comment>
<dbReference type="Pfam" id="PF26562">
    <property type="entry name" value="Ig-like"/>
    <property type="match status" value="1"/>
</dbReference>
<dbReference type="Pfam" id="PF23344">
    <property type="entry name" value="ZP-N"/>
    <property type="match status" value="1"/>
</dbReference>
<feature type="domain" description="ZP" evidence="1">
    <location>
        <begin position="607"/>
        <end position="750"/>
    </location>
</feature>
<dbReference type="Gene3D" id="2.60.40.3210">
    <property type="entry name" value="Zona pellucida, ZP-N domain"/>
    <property type="match status" value="1"/>
</dbReference>
<accession>A0A4Z2BNE9</accession>
<evidence type="ECO:0000313" key="2">
    <source>
        <dbReference type="EMBL" id="TNM93821.1"/>
    </source>
</evidence>
<dbReference type="InterPro" id="IPR055356">
    <property type="entry name" value="ZP-N"/>
</dbReference>
<gene>
    <name evidence="2" type="ORF">fugu_001997</name>
</gene>
<dbReference type="Proteomes" id="UP000516260">
    <property type="component" value="Chromosome 2"/>
</dbReference>
<reference evidence="2 3" key="1">
    <citation type="submission" date="2019-04" db="EMBL/GenBank/DDBJ databases">
        <title>The sequence and de novo assembly of Takifugu bimaculatus genome using PacBio and Hi-C technologies.</title>
        <authorList>
            <person name="Xu P."/>
            <person name="Liu B."/>
            <person name="Zhou Z."/>
        </authorList>
    </citation>
    <scope>NUCLEOTIDE SEQUENCE [LARGE SCALE GENOMIC DNA]</scope>
    <source>
        <strain evidence="2">TB-2018</strain>
        <tissue evidence="2">Muscle</tissue>
    </source>
</reference>
<sequence length="750" mass="84835">MECRDRYFMIAINLSFTGDDPQFEATDEMGVYPITKTYGAQHGYSVNIFPGRGILELRASYFSSHTYNKKDEVFGFNFNLIVSHGGQWKAHPLNKTCTPDLSWAPKEITCEVNYMEVSLKREVTCPSEMQQADRNGFRLNYPLTTEDLHMVLHTYGAKLKPMSLSDAFRQGYVFHVTYERLVLRTAYGQVDSINGVPVEVFRSTVYARKGLVMFMVDLVATCSMHEGTYESGYLKWETPEDVDPIILLDDALFAFGIDGELLEKSLVEQRGYIVKMSNSILQIRIPYNAEGGWRKSLVSDGLKEFYIFNLYVEQILLDEDQIDARLELFRTLVTPLLPRPLLCVNGESTGDVLGGSCSIELKLVGFSETMFEERTFLVYLGDIPEDVALVAVSLNGREFSLQEIMIDFTVTAVAHTNNTHGYTLKVPFDHPVVIQQFSKHDNAMKYTVAIQFTLHVLPEKEPIYHQTAIVALMDASPPEVDAFCSDSGIRFTLEHRPFDHLWQITIGSDLLSSELATRHGYIVTNDSQRLQLDVPLFTTGYKYNVRKGDPANIIRLNKDHRRRVVLQNVTLKGFSGTFEVLLRDPEASEVYRSITKTCPFSLSQYISCSTNGTMTVMVDLSPNIQNGVIPARTHLLDRNCRPKDSDRTTVLFSFPLNSCGTTVKVDKEAVTYQNEIFLPSESHKGGNSLEGSHDLQSVTIQCTYPLDGLHRFFWTYVFDSDTTGVGRIVYAKQPSHGMQSPNVRLRLKVV</sequence>
<protein>
    <recommendedName>
        <fullName evidence="1">ZP domain-containing protein</fullName>
    </recommendedName>
</protein>
<dbReference type="AlphaFoldDB" id="A0A4Z2BNE9"/>
<dbReference type="PANTHER" id="PTHR47130:SF6">
    <property type="entry name" value="EGG ENVELOPE GLYCOPROTEIN-LIKE PRECURSOR"/>
    <property type="match status" value="1"/>
</dbReference>